<evidence type="ECO:0000313" key="2">
    <source>
        <dbReference type="EMBL" id="MBA2889175.1"/>
    </source>
</evidence>
<evidence type="ECO:0000313" key="3">
    <source>
        <dbReference type="Proteomes" id="UP000530928"/>
    </source>
</evidence>
<reference evidence="2 3" key="1">
    <citation type="submission" date="2020-07" db="EMBL/GenBank/DDBJ databases">
        <title>Genomic Encyclopedia of Type Strains, Phase IV (KMG-IV): sequencing the most valuable type-strain genomes for metagenomic binning, comparative biology and taxonomic classification.</title>
        <authorList>
            <person name="Goeker M."/>
        </authorList>
    </citation>
    <scope>NUCLEOTIDE SEQUENCE [LARGE SCALE GENOMIC DNA]</scope>
    <source>
        <strain evidence="2 3">DSM 45533</strain>
    </source>
</reference>
<feature type="chain" id="PRO_5030769703" evidence="1">
    <location>
        <begin position="24"/>
        <end position="164"/>
    </location>
</feature>
<dbReference type="EMBL" id="JACDUR010000001">
    <property type="protein sequence ID" value="MBA2889175.1"/>
    <property type="molecule type" value="Genomic_DNA"/>
</dbReference>
<keyword evidence="3" id="KW-1185">Reference proteome</keyword>
<feature type="signal peptide" evidence="1">
    <location>
        <begin position="1"/>
        <end position="23"/>
    </location>
</feature>
<dbReference type="RefSeq" id="WP_181607996.1">
    <property type="nucleotide sequence ID" value="NZ_BAABAM010000001.1"/>
</dbReference>
<dbReference type="AlphaFoldDB" id="A0A7W0CDU9"/>
<sequence length="164" mass="17837">MIRKLVLALASVALVLTAAPAQASANTASTVRLRTQQIVRFDQLAGQQAWRGSAMSRVAAAAWYFYDNGTFAFTTTNVRTDLYPLRGRYQVNGDKVTFSANNWVRIGGSSAFTEMIGSIDFGSRPPVMRLNWASGAGYGAVVNDRRFGSTASSHYQVILTVAQF</sequence>
<protein>
    <submittedName>
        <fullName evidence="2">Uncharacterized protein</fullName>
    </submittedName>
</protein>
<name>A0A7W0CDU9_9ACTN</name>
<accession>A0A7W0CDU9</accession>
<dbReference type="Proteomes" id="UP000530928">
    <property type="component" value="Unassembled WGS sequence"/>
</dbReference>
<keyword evidence="1" id="KW-0732">Signal</keyword>
<organism evidence="2 3">
    <name type="scientific">Nonomuraea soli</name>
    <dbReference type="NCBI Taxonomy" id="1032476"/>
    <lineage>
        <taxon>Bacteria</taxon>
        <taxon>Bacillati</taxon>
        <taxon>Actinomycetota</taxon>
        <taxon>Actinomycetes</taxon>
        <taxon>Streptosporangiales</taxon>
        <taxon>Streptosporangiaceae</taxon>
        <taxon>Nonomuraea</taxon>
    </lineage>
</organism>
<proteinExistence type="predicted"/>
<gene>
    <name evidence="2" type="ORF">HNR30_000510</name>
</gene>
<evidence type="ECO:0000256" key="1">
    <source>
        <dbReference type="SAM" id="SignalP"/>
    </source>
</evidence>
<comment type="caution">
    <text evidence="2">The sequence shown here is derived from an EMBL/GenBank/DDBJ whole genome shotgun (WGS) entry which is preliminary data.</text>
</comment>